<dbReference type="HOGENOM" id="CLU_170883_2_0_4"/>
<reference evidence="2 3" key="1">
    <citation type="submission" date="2012-05" db="EMBL/GenBank/DDBJ databases">
        <title>The Genome Sequence of Sutterella wadsworthensis 2_1_59BFAA.</title>
        <authorList>
            <consortium name="The Broad Institute Genome Sequencing Platform"/>
            <person name="Earl A."/>
            <person name="Ward D."/>
            <person name="Feldgarden M."/>
            <person name="Gevers D."/>
            <person name="Daigneault M."/>
            <person name="Strauss J."/>
            <person name="Allen-Vercoe E."/>
            <person name="Walker B."/>
            <person name="Young S.K."/>
            <person name="Zeng Q."/>
            <person name="Gargeya S."/>
            <person name="Fitzgerald M."/>
            <person name="Haas B."/>
            <person name="Abouelleil A."/>
            <person name="Alvarado L."/>
            <person name="Arachchi H.M."/>
            <person name="Berlin A.M."/>
            <person name="Chapman S.B."/>
            <person name="Goldberg J."/>
            <person name="Griggs A."/>
            <person name="Gujja S."/>
            <person name="Hansen M."/>
            <person name="Howarth C."/>
            <person name="Imamovic A."/>
            <person name="Larimer J."/>
            <person name="McCowen C."/>
            <person name="Montmayeur A."/>
            <person name="Murphy C."/>
            <person name="Neiman D."/>
            <person name="Pearson M."/>
            <person name="Priest M."/>
            <person name="Roberts A."/>
            <person name="Saif S."/>
            <person name="Shea T."/>
            <person name="Sisk P."/>
            <person name="Sykes S."/>
            <person name="Wortman J."/>
            <person name="Nusbaum C."/>
            <person name="Birren B."/>
        </authorList>
    </citation>
    <scope>NUCLEOTIDE SEQUENCE [LARGE SCALE GENOMIC DNA]</scope>
    <source>
        <strain evidence="2 3">2_1_59BFAA</strain>
    </source>
</reference>
<dbReference type="Gene3D" id="3.10.450.40">
    <property type="match status" value="1"/>
</dbReference>
<sequence>MAQYTVTLSSQVDFAPPDEVREILQNVRTILSTRKGSVPLDRDFGLTWAHVDKPLPVAKMLMRSEVIDAIEEYEPRATVVSVDFDEDTASAMDGILKPRVVVQIGGDE</sequence>
<gene>
    <name evidence="2" type="ORF">HMPREF9465_00206</name>
</gene>
<dbReference type="RefSeq" id="WP_005433268.1">
    <property type="nucleotide sequence ID" value="NZ_JH815513.1"/>
</dbReference>
<keyword evidence="3" id="KW-1185">Reference proteome</keyword>
<dbReference type="OrthoDB" id="1524306at2"/>
<dbReference type="Proteomes" id="UP000005835">
    <property type="component" value="Unassembled WGS sequence"/>
</dbReference>
<dbReference type="eggNOG" id="COG3628">
    <property type="taxonomic scope" value="Bacteria"/>
</dbReference>
<accession>K1JPQ2</accession>
<dbReference type="STRING" id="742823.HMPREF9465_00206"/>
<dbReference type="AlphaFoldDB" id="K1JPQ2"/>
<comment type="caution">
    <text evidence="2">The sequence shown here is derived from an EMBL/GenBank/DDBJ whole genome shotgun (WGS) entry which is preliminary data.</text>
</comment>
<protein>
    <recommendedName>
        <fullName evidence="1">IraD/Gp25-like domain-containing protein</fullName>
    </recommendedName>
</protein>
<feature type="domain" description="IraD/Gp25-like" evidence="1">
    <location>
        <begin position="21"/>
        <end position="97"/>
    </location>
</feature>
<evidence type="ECO:0000313" key="3">
    <source>
        <dbReference type="Proteomes" id="UP000005835"/>
    </source>
</evidence>
<proteinExistence type="predicted"/>
<evidence type="ECO:0000259" key="1">
    <source>
        <dbReference type="Pfam" id="PF04965"/>
    </source>
</evidence>
<dbReference type="Pfam" id="PF04965">
    <property type="entry name" value="GPW_gp25"/>
    <property type="match status" value="1"/>
</dbReference>
<organism evidence="2 3">
    <name type="scientific">Sutterella wadsworthensis 2_1_59BFAA</name>
    <dbReference type="NCBI Taxonomy" id="742823"/>
    <lineage>
        <taxon>Bacteria</taxon>
        <taxon>Pseudomonadati</taxon>
        <taxon>Pseudomonadota</taxon>
        <taxon>Betaproteobacteria</taxon>
        <taxon>Burkholderiales</taxon>
        <taxon>Sutterellaceae</taxon>
        <taxon>Sutterella</taxon>
    </lineage>
</organism>
<name>K1JPQ2_9BURK</name>
<evidence type="ECO:0000313" key="2">
    <source>
        <dbReference type="EMBL" id="EKB32191.1"/>
    </source>
</evidence>
<dbReference type="SUPFAM" id="SSF160719">
    <property type="entry name" value="gpW/gp25-like"/>
    <property type="match status" value="1"/>
</dbReference>
<dbReference type="EMBL" id="ADMG01000007">
    <property type="protein sequence ID" value="EKB32191.1"/>
    <property type="molecule type" value="Genomic_DNA"/>
</dbReference>
<dbReference type="InterPro" id="IPR007048">
    <property type="entry name" value="IraD/Gp25-like"/>
</dbReference>